<feature type="transmembrane region" description="Helical" evidence="6">
    <location>
        <begin position="12"/>
        <end position="34"/>
    </location>
</feature>
<organism evidence="9 10">
    <name type="scientific">Pararhodobacter marinus</name>
    <dbReference type="NCBI Taxonomy" id="2184063"/>
    <lineage>
        <taxon>Bacteria</taxon>
        <taxon>Pseudomonadati</taxon>
        <taxon>Pseudomonadota</taxon>
        <taxon>Alphaproteobacteria</taxon>
        <taxon>Rhodobacterales</taxon>
        <taxon>Paracoccaceae</taxon>
        <taxon>Pararhodobacter</taxon>
    </lineage>
</organism>
<dbReference type="CDD" id="cd06225">
    <property type="entry name" value="HAMP"/>
    <property type="match status" value="1"/>
</dbReference>
<dbReference type="GO" id="GO:0016020">
    <property type="term" value="C:membrane"/>
    <property type="evidence" value="ECO:0007669"/>
    <property type="project" value="UniProtKB-SubCell"/>
</dbReference>
<comment type="similarity">
    <text evidence="3">Belongs to the methyl-accepting chemotaxis (MCP) protein family.</text>
</comment>
<dbReference type="Gene3D" id="6.10.340.10">
    <property type="match status" value="1"/>
</dbReference>
<dbReference type="PROSITE" id="PS50111">
    <property type="entry name" value="CHEMOTAXIS_TRANSDUC_2"/>
    <property type="match status" value="1"/>
</dbReference>
<feature type="domain" description="HAMP" evidence="8">
    <location>
        <begin position="424"/>
        <end position="476"/>
    </location>
</feature>
<keyword evidence="6" id="KW-0812">Transmembrane</keyword>
<dbReference type="InterPro" id="IPR003660">
    <property type="entry name" value="HAMP_dom"/>
</dbReference>
<dbReference type="PROSITE" id="PS50885">
    <property type="entry name" value="HAMP"/>
    <property type="match status" value="2"/>
</dbReference>
<dbReference type="AlphaFoldDB" id="A0A2U2C9U0"/>
<evidence type="ECO:0000313" key="10">
    <source>
        <dbReference type="Proteomes" id="UP000244940"/>
    </source>
</evidence>
<dbReference type="GeneID" id="94367551"/>
<dbReference type="Pfam" id="PF00672">
    <property type="entry name" value="HAMP"/>
    <property type="match status" value="1"/>
</dbReference>
<dbReference type="PANTHER" id="PTHR43531:SF11">
    <property type="entry name" value="METHYL-ACCEPTING CHEMOTAXIS PROTEIN 3"/>
    <property type="match status" value="1"/>
</dbReference>
<dbReference type="GO" id="GO:0006935">
    <property type="term" value="P:chemotaxis"/>
    <property type="evidence" value="ECO:0007669"/>
    <property type="project" value="UniProtKB-KW"/>
</dbReference>
<feature type="domain" description="Methyl-accepting transducer" evidence="7">
    <location>
        <begin position="481"/>
        <end position="710"/>
    </location>
</feature>
<evidence type="ECO:0000256" key="5">
    <source>
        <dbReference type="SAM" id="MobiDB-lite"/>
    </source>
</evidence>
<dbReference type="SMART" id="SM00283">
    <property type="entry name" value="MA"/>
    <property type="match status" value="1"/>
</dbReference>
<evidence type="ECO:0000256" key="1">
    <source>
        <dbReference type="ARBA" id="ARBA00004370"/>
    </source>
</evidence>
<gene>
    <name evidence="9" type="ORF">C4N9_11780</name>
</gene>
<dbReference type="CDD" id="cd11386">
    <property type="entry name" value="MCP_signal"/>
    <property type="match status" value="1"/>
</dbReference>
<dbReference type="GO" id="GO:0007165">
    <property type="term" value="P:signal transduction"/>
    <property type="evidence" value="ECO:0007669"/>
    <property type="project" value="UniProtKB-KW"/>
</dbReference>
<comment type="subcellular location">
    <subcellularLocation>
        <location evidence="1">Membrane</location>
    </subcellularLocation>
</comment>
<keyword evidence="6" id="KW-0472">Membrane</keyword>
<dbReference type="EMBL" id="QEYD01000006">
    <property type="protein sequence ID" value="PWE28655.1"/>
    <property type="molecule type" value="Genomic_DNA"/>
</dbReference>
<dbReference type="Gene3D" id="1.10.287.950">
    <property type="entry name" value="Methyl-accepting chemotaxis protein"/>
    <property type="match status" value="1"/>
</dbReference>
<keyword evidence="2" id="KW-0145">Chemotaxis</keyword>
<evidence type="ECO:0000313" key="9">
    <source>
        <dbReference type="EMBL" id="PWE28655.1"/>
    </source>
</evidence>
<evidence type="ECO:0000256" key="4">
    <source>
        <dbReference type="PROSITE-ProRule" id="PRU00284"/>
    </source>
</evidence>
<keyword evidence="6" id="KW-1133">Transmembrane helix</keyword>
<dbReference type="InterPro" id="IPR004089">
    <property type="entry name" value="MCPsignal_dom"/>
</dbReference>
<dbReference type="SUPFAM" id="SSF158472">
    <property type="entry name" value="HAMP domain-like"/>
    <property type="match status" value="1"/>
</dbReference>
<keyword evidence="4" id="KW-0807">Transducer</keyword>
<accession>A0A2U2C9U0</accession>
<comment type="caution">
    <text evidence="9">The sequence shown here is derived from an EMBL/GenBank/DDBJ whole genome shotgun (WGS) entry which is preliminary data.</text>
</comment>
<dbReference type="SUPFAM" id="SSF58104">
    <property type="entry name" value="Methyl-accepting chemotaxis protein (MCP) signaling domain"/>
    <property type="match status" value="1"/>
</dbReference>
<proteinExistence type="inferred from homology"/>
<keyword evidence="10" id="KW-1185">Reference proteome</keyword>
<dbReference type="InterPro" id="IPR051310">
    <property type="entry name" value="MCP_chemotaxis"/>
</dbReference>
<dbReference type="PANTHER" id="PTHR43531">
    <property type="entry name" value="PROTEIN ICFG"/>
    <property type="match status" value="1"/>
</dbReference>
<sequence length="800" mass="85046">MYSLVANTRISLRLPILIVIALVVMLGASSALYYTLFRADIQTRVEELARSSAAQAQASFSRWLEAMHRAAADLAQGTLAPPAMQAFTQAVTLQAPGWLDDIRAAYDGTATASMARPAYEAVHEQFHGFLTRHRDLFGYQDLLLITPSGDVIYSIEKGDNFGVSLASDDFADAPLTRIWREAMASPAPRNIGSDVEVSTTGSAEAAVFIARRMVDRDNPEAPALGVIVIRLSFAAAEAALGAATGLGPEDIVYLLGADGRLRSTLSLDSDLALLDPLPDLAQVSAARNAETRFFPDTPGLGGASVDAAVHSFEARGFPMSVVVELDHAAHYAALSDFVQRAAIFIVLCTVASLGIGYLVARSITRPLNAFAQSMTRIADEDFTSPVTGTERHDEIGGLSRALASFRDQLLQARKSRAAQEAAREEQSQVVAALRGGLRELASGRLDLRLDHAFSQDYDSLRIDFNATVETMERLIHAISTNAAEIRARAEEISASSDDLSHRTESQAATLEETAAALDELTASVRAAADSASEVEAAVADARKEAEKSGLVVSEAVSAMSLIRKSSSEISQIIGVIDDIAFQTNLLALNAGVEAARAGDAGRGFAVVASEVRALAQRTSDAARQIKTLITGSTEQVETGVNLVGRAGDTLTMIIERVGNIDTLIGTIATGAREQSAGLNEINIGVSQLDQVTQQNAAMVEEVTAASTTLRHESEALDQRIGQFRTAAHGQIAPDTGRSVASRDSDAAELPEPLETTEFVLPAVPVDTTDAWRAELADSDTEADTDDMLGVAANSGRWHDF</sequence>
<dbReference type="Proteomes" id="UP000244940">
    <property type="component" value="Unassembled WGS sequence"/>
</dbReference>
<feature type="region of interest" description="Disordered" evidence="5">
    <location>
        <begin position="729"/>
        <end position="749"/>
    </location>
</feature>
<protein>
    <submittedName>
        <fullName evidence="9">Methyl-accepting chemotaxis protein</fullName>
    </submittedName>
</protein>
<dbReference type="SMART" id="SM00304">
    <property type="entry name" value="HAMP"/>
    <property type="match status" value="2"/>
</dbReference>
<dbReference type="RefSeq" id="WP_109533516.1">
    <property type="nucleotide sequence ID" value="NZ_QEYD01000006.1"/>
</dbReference>
<evidence type="ECO:0000256" key="6">
    <source>
        <dbReference type="SAM" id="Phobius"/>
    </source>
</evidence>
<name>A0A2U2C9U0_9RHOB</name>
<dbReference type="FunFam" id="1.10.287.950:FF:000001">
    <property type="entry name" value="Methyl-accepting chemotaxis sensory transducer"/>
    <property type="match status" value="1"/>
</dbReference>
<feature type="domain" description="HAMP" evidence="8">
    <location>
        <begin position="361"/>
        <end position="414"/>
    </location>
</feature>
<reference evidence="9 10" key="1">
    <citation type="submission" date="2018-05" db="EMBL/GenBank/DDBJ databases">
        <title>Pararhodobacter marina sp. nov., isolated from deep-sea water of the Indian Ocean.</title>
        <authorList>
            <person name="Lai Q.Sr."/>
            <person name="Liu X."/>
            <person name="Shao Z."/>
        </authorList>
    </citation>
    <scope>NUCLEOTIDE SEQUENCE [LARGE SCALE GENOMIC DNA]</scope>
    <source>
        <strain evidence="9 10">CIC4N-9</strain>
    </source>
</reference>
<evidence type="ECO:0000259" key="7">
    <source>
        <dbReference type="PROSITE" id="PS50111"/>
    </source>
</evidence>
<evidence type="ECO:0000256" key="3">
    <source>
        <dbReference type="ARBA" id="ARBA00029447"/>
    </source>
</evidence>
<dbReference type="Pfam" id="PF00015">
    <property type="entry name" value="MCPsignal"/>
    <property type="match status" value="1"/>
</dbReference>
<evidence type="ECO:0000259" key="8">
    <source>
        <dbReference type="PROSITE" id="PS50885"/>
    </source>
</evidence>
<evidence type="ECO:0000256" key="2">
    <source>
        <dbReference type="ARBA" id="ARBA00022500"/>
    </source>
</evidence>
<feature type="transmembrane region" description="Helical" evidence="6">
    <location>
        <begin position="341"/>
        <end position="360"/>
    </location>
</feature>